<evidence type="ECO:0000313" key="2">
    <source>
        <dbReference type="Proteomes" id="UP001161247"/>
    </source>
</evidence>
<dbReference type="GO" id="GO:0016320">
    <property type="term" value="P:endoplasmic reticulum membrane fusion"/>
    <property type="evidence" value="ECO:0007669"/>
    <property type="project" value="TreeGrafter"/>
</dbReference>
<evidence type="ECO:0000313" key="1">
    <source>
        <dbReference type="EMBL" id="CAI9114390.1"/>
    </source>
</evidence>
<gene>
    <name evidence="1" type="ORF">OLC1_LOCUS21164</name>
</gene>
<dbReference type="EMBL" id="OX459124">
    <property type="protein sequence ID" value="CAI9114390.1"/>
    <property type="molecule type" value="Genomic_DNA"/>
</dbReference>
<dbReference type="AlphaFoldDB" id="A0AAV1E2N2"/>
<protein>
    <submittedName>
        <fullName evidence="1">OLC1v1015107C1</fullName>
    </submittedName>
</protein>
<sequence>MRMMDIEQYRNQNFDSFVKNEEWPEIEKIARSQLVPKFGKKVTAIINACLSEYDAETRYSCNESMLGHIRKAATTSMEDHDLLASSIWDEVPPSRTLITPLQWKFLWNQFLTETESVTIQAYSAPETAARLPEEGKHPFKLTHWLRSLLLCGNW</sequence>
<dbReference type="Proteomes" id="UP001161247">
    <property type="component" value="Chromosome 7"/>
</dbReference>
<accession>A0AAV1E2N2</accession>
<organism evidence="1 2">
    <name type="scientific">Oldenlandia corymbosa var. corymbosa</name>
    <dbReference type="NCBI Taxonomy" id="529605"/>
    <lineage>
        <taxon>Eukaryota</taxon>
        <taxon>Viridiplantae</taxon>
        <taxon>Streptophyta</taxon>
        <taxon>Embryophyta</taxon>
        <taxon>Tracheophyta</taxon>
        <taxon>Spermatophyta</taxon>
        <taxon>Magnoliopsida</taxon>
        <taxon>eudicotyledons</taxon>
        <taxon>Gunneridae</taxon>
        <taxon>Pentapetalae</taxon>
        <taxon>asterids</taxon>
        <taxon>lamiids</taxon>
        <taxon>Gentianales</taxon>
        <taxon>Rubiaceae</taxon>
        <taxon>Rubioideae</taxon>
        <taxon>Spermacoceae</taxon>
        <taxon>Hedyotis-Oldenlandia complex</taxon>
        <taxon>Oldenlandia</taxon>
    </lineage>
</organism>
<name>A0AAV1E2N2_OLDCO</name>
<dbReference type="PANTHER" id="PTHR45923:SF2">
    <property type="entry name" value="PROTEIN SEY1"/>
    <property type="match status" value="1"/>
</dbReference>
<dbReference type="PANTHER" id="PTHR45923">
    <property type="entry name" value="PROTEIN SEY1"/>
    <property type="match status" value="1"/>
</dbReference>
<keyword evidence="2" id="KW-1185">Reference proteome</keyword>
<dbReference type="GO" id="GO:0005783">
    <property type="term" value="C:endoplasmic reticulum"/>
    <property type="evidence" value="ECO:0007669"/>
    <property type="project" value="TreeGrafter"/>
</dbReference>
<reference evidence="1" key="1">
    <citation type="submission" date="2023-03" db="EMBL/GenBank/DDBJ databases">
        <authorList>
            <person name="Julca I."/>
        </authorList>
    </citation>
    <scope>NUCLEOTIDE SEQUENCE</scope>
</reference>
<dbReference type="GO" id="GO:0003924">
    <property type="term" value="F:GTPase activity"/>
    <property type="evidence" value="ECO:0007669"/>
    <property type="project" value="TreeGrafter"/>
</dbReference>
<proteinExistence type="predicted"/>
<dbReference type="InterPro" id="IPR008803">
    <property type="entry name" value="RHD3/Sey1"/>
</dbReference>